<dbReference type="GO" id="GO:0003700">
    <property type="term" value="F:DNA-binding transcription factor activity"/>
    <property type="evidence" value="ECO:0007669"/>
    <property type="project" value="InterPro"/>
</dbReference>
<comment type="caution">
    <text evidence="3">The sequence shown here is derived from an EMBL/GenBank/DDBJ whole genome shotgun (WGS) entry which is preliminary data.</text>
</comment>
<dbReference type="EMBL" id="JAMWBK010000005">
    <property type="protein sequence ID" value="KAJ8904910.1"/>
    <property type="molecule type" value="Genomic_DNA"/>
</dbReference>
<feature type="compositionally biased region" description="Basic and acidic residues" evidence="1">
    <location>
        <begin position="151"/>
        <end position="161"/>
    </location>
</feature>
<name>A0AAV8UQR5_9RHOD</name>
<dbReference type="PROSITE" id="PS00036">
    <property type="entry name" value="BZIP_BASIC"/>
    <property type="match status" value="1"/>
</dbReference>
<dbReference type="InterPro" id="IPR004827">
    <property type="entry name" value="bZIP"/>
</dbReference>
<accession>A0AAV8UQR5</accession>
<proteinExistence type="predicted"/>
<protein>
    <recommendedName>
        <fullName evidence="2">BZIP domain-containing protein</fullName>
    </recommendedName>
</protein>
<keyword evidence="4" id="KW-1185">Reference proteome</keyword>
<evidence type="ECO:0000313" key="4">
    <source>
        <dbReference type="Proteomes" id="UP001157974"/>
    </source>
</evidence>
<sequence>MAEKVRSRLFDTVVFGDETLALHNSFTFYEQVCGVDSEVHGEYYSDEPGWAVQVEEWATPTLEQVPDSGNPLILHLAPKDMVLEEDFSSESETGYREGSCAIQAQKTEGPSGSSLSREPSVLMSLEEKRQWEALKFPKEKLGDLSGTTSSEAKRMSKEEREMVLHKRKLRNRLSAQRSRERRRAQAASRPMASSTILPGLPTSYSFKY</sequence>
<feature type="region of interest" description="Disordered" evidence="1">
    <location>
        <begin position="142"/>
        <end position="161"/>
    </location>
</feature>
<dbReference type="CDD" id="cd14686">
    <property type="entry name" value="bZIP"/>
    <property type="match status" value="1"/>
</dbReference>
<feature type="region of interest" description="Disordered" evidence="1">
    <location>
        <begin position="168"/>
        <end position="196"/>
    </location>
</feature>
<evidence type="ECO:0000256" key="1">
    <source>
        <dbReference type="SAM" id="MobiDB-lite"/>
    </source>
</evidence>
<dbReference type="Proteomes" id="UP001157974">
    <property type="component" value="Unassembled WGS sequence"/>
</dbReference>
<evidence type="ECO:0000259" key="2">
    <source>
        <dbReference type="PROSITE" id="PS00036"/>
    </source>
</evidence>
<dbReference type="AlphaFoldDB" id="A0AAV8UQR5"/>
<feature type="domain" description="BZIP" evidence="2">
    <location>
        <begin position="166"/>
        <end position="181"/>
    </location>
</feature>
<evidence type="ECO:0000313" key="3">
    <source>
        <dbReference type="EMBL" id="KAJ8904910.1"/>
    </source>
</evidence>
<reference evidence="3 4" key="1">
    <citation type="journal article" date="2023" name="Nat. Commun.">
        <title>Origin of minicircular mitochondrial genomes in red algae.</title>
        <authorList>
            <person name="Lee Y."/>
            <person name="Cho C.H."/>
            <person name="Lee Y.M."/>
            <person name="Park S.I."/>
            <person name="Yang J.H."/>
            <person name="West J.A."/>
            <person name="Bhattacharya D."/>
            <person name="Yoon H.S."/>
        </authorList>
    </citation>
    <scope>NUCLEOTIDE SEQUENCE [LARGE SCALE GENOMIC DNA]</scope>
    <source>
        <strain evidence="3 4">CCMP1338</strain>
        <tissue evidence="3">Whole cell</tissue>
    </source>
</reference>
<organism evidence="3 4">
    <name type="scientific">Rhodosorus marinus</name>
    <dbReference type="NCBI Taxonomy" id="101924"/>
    <lineage>
        <taxon>Eukaryota</taxon>
        <taxon>Rhodophyta</taxon>
        <taxon>Stylonematophyceae</taxon>
        <taxon>Stylonematales</taxon>
        <taxon>Stylonemataceae</taxon>
        <taxon>Rhodosorus</taxon>
    </lineage>
</organism>
<gene>
    <name evidence="3" type="ORF">NDN08_001424</name>
</gene>